<dbReference type="OrthoDB" id="3687641at2759"/>
<organism evidence="4 5">
    <name type="scientific">Daedalea quercina L-15889</name>
    <dbReference type="NCBI Taxonomy" id="1314783"/>
    <lineage>
        <taxon>Eukaryota</taxon>
        <taxon>Fungi</taxon>
        <taxon>Dikarya</taxon>
        <taxon>Basidiomycota</taxon>
        <taxon>Agaricomycotina</taxon>
        <taxon>Agaricomycetes</taxon>
        <taxon>Polyporales</taxon>
        <taxon>Fomitopsis</taxon>
    </lineage>
</organism>
<accession>A0A165PUK8</accession>
<dbReference type="STRING" id="1314783.A0A165PUK8"/>
<gene>
    <name evidence="4" type="ORF">DAEQUDRAFT_727763</name>
</gene>
<proteinExistence type="inferred from homology"/>
<dbReference type="PANTHER" id="PTHR33365:SF11">
    <property type="entry name" value="TAT PATHWAY SIGNAL SEQUENCE"/>
    <property type="match status" value="1"/>
</dbReference>
<dbReference type="Proteomes" id="UP000076727">
    <property type="component" value="Unassembled WGS sequence"/>
</dbReference>
<evidence type="ECO:0000256" key="1">
    <source>
        <dbReference type="ARBA" id="ARBA00004685"/>
    </source>
</evidence>
<dbReference type="AlphaFoldDB" id="A0A165PUK8"/>
<evidence type="ECO:0000256" key="2">
    <source>
        <dbReference type="ARBA" id="ARBA00023002"/>
    </source>
</evidence>
<dbReference type="EMBL" id="KV429065">
    <property type="protein sequence ID" value="KZT68639.1"/>
    <property type="molecule type" value="Genomic_DNA"/>
</dbReference>
<dbReference type="InterPro" id="IPR021765">
    <property type="entry name" value="UstYa-like"/>
</dbReference>
<sequence>MPPPKGGLHFSVPKSSPVAMTIGDTVRYQLEDGFAAEEYARLMPSGGHIVYVADGPDSSRGEGEKGGQGPRAYTVALFHQLKCLDIIRRDLTNSSLTAPTQLASHCMNYLRQMILCKANTRLESVKHPLGAVERTYDATCKDWELVYREAERNYHAFTGLMNGTTTEVL</sequence>
<comment type="pathway">
    <text evidence="1">Mycotoxin biosynthesis.</text>
</comment>
<protein>
    <submittedName>
        <fullName evidence="4">Uncharacterized protein</fullName>
    </submittedName>
</protein>
<dbReference type="GO" id="GO:0016491">
    <property type="term" value="F:oxidoreductase activity"/>
    <property type="evidence" value="ECO:0007669"/>
    <property type="project" value="UniProtKB-KW"/>
</dbReference>
<dbReference type="PANTHER" id="PTHR33365">
    <property type="entry name" value="YALI0B05434P"/>
    <property type="match status" value="1"/>
</dbReference>
<evidence type="ECO:0000313" key="5">
    <source>
        <dbReference type="Proteomes" id="UP000076727"/>
    </source>
</evidence>
<keyword evidence="2" id="KW-0560">Oxidoreductase</keyword>
<name>A0A165PUK8_9APHY</name>
<dbReference type="Pfam" id="PF11807">
    <property type="entry name" value="UstYa"/>
    <property type="match status" value="1"/>
</dbReference>
<evidence type="ECO:0000313" key="4">
    <source>
        <dbReference type="EMBL" id="KZT68639.1"/>
    </source>
</evidence>
<evidence type="ECO:0000256" key="3">
    <source>
        <dbReference type="ARBA" id="ARBA00035112"/>
    </source>
</evidence>
<dbReference type="GO" id="GO:0043386">
    <property type="term" value="P:mycotoxin biosynthetic process"/>
    <property type="evidence" value="ECO:0007669"/>
    <property type="project" value="InterPro"/>
</dbReference>
<comment type="similarity">
    <text evidence="3">Belongs to the ustYa family.</text>
</comment>
<reference evidence="4 5" key="1">
    <citation type="journal article" date="2016" name="Mol. Biol. Evol.">
        <title>Comparative Genomics of Early-Diverging Mushroom-Forming Fungi Provides Insights into the Origins of Lignocellulose Decay Capabilities.</title>
        <authorList>
            <person name="Nagy L.G."/>
            <person name="Riley R."/>
            <person name="Tritt A."/>
            <person name="Adam C."/>
            <person name="Daum C."/>
            <person name="Floudas D."/>
            <person name="Sun H."/>
            <person name="Yadav J.S."/>
            <person name="Pangilinan J."/>
            <person name="Larsson K.H."/>
            <person name="Matsuura K."/>
            <person name="Barry K."/>
            <person name="Labutti K."/>
            <person name="Kuo R."/>
            <person name="Ohm R.A."/>
            <person name="Bhattacharya S.S."/>
            <person name="Shirouzu T."/>
            <person name="Yoshinaga Y."/>
            <person name="Martin F.M."/>
            <person name="Grigoriev I.V."/>
            <person name="Hibbett D.S."/>
        </authorList>
    </citation>
    <scope>NUCLEOTIDE SEQUENCE [LARGE SCALE GENOMIC DNA]</scope>
    <source>
        <strain evidence="4 5">L-15889</strain>
    </source>
</reference>
<keyword evidence="5" id="KW-1185">Reference proteome</keyword>